<dbReference type="RefSeq" id="WP_156429980.1">
    <property type="nucleotide sequence ID" value="NZ_KQ960446.1"/>
</dbReference>
<proteinExistence type="predicted"/>
<name>A0A134B850_9PORP</name>
<evidence type="ECO:0000313" key="1">
    <source>
        <dbReference type="EMBL" id="KXB76103.1"/>
    </source>
</evidence>
<dbReference type="AlphaFoldDB" id="A0A134B850"/>
<accession>A0A134B850</accession>
<sequence>MNRIDSKLQYEAPAAEEFELSSVPMNICIQFSGDADFEDFEEGEAL</sequence>
<reference evidence="2" key="1">
    <citation type="submission" date="2016-01" db="EMBL/GenBank/DDBJ databases">
        <authorList>
            <person name="Mitreva M."/>
            <person name="Pepin K.H."/>
            <person name="Mihindukulasuriya K.A."/>
            <person name="Fulton R."/>
            <person name="Fronick C."/>
            <person name="O'Laughlin M."/>
            <person name="Miner T."/>
            <person name="Herter B."/>
            <person name="Rosa B.A."/>
            <person name="Cordes M."/>
            <person name="Tomlinson C."/>
            <person name="Wollam A."/>
            <person name="Palsikar V.B."/>
            <person name="Mardis E.R."/>
            <person name="Wilson R.K."/>
        </authorList>
    </citation>
    <scope>NUCLEOTIDE SEQUENCE [LARGE SCALE GENOMIC DNA]</scope>
    <source>
        <strain evidence="2">KA00683</strain>
    </source>
</reference>
<dbReference type="PATRIC" id="fig|322095.3.peg.1136"/>
<keyword evidence="2" id="KW-1185">Reference proteome</keyword>
<protein>
    <submittedName>
        <fullName evidence="1">Uncharacterized protein</fullName>
    </submittedName>
</protein>
<dbReference type="Proteomes" id="UP000070224">
    <property type="component" value="Unassembled WGS sequence"/>
</dbReference>
<organism evidence="1 2">
    <name type="scientific">Porphyromonas somerae</name>
    <dbReference type="NCBI Taxonomy" id="322095"/>
    <lineage>
        <taxon>Bacteria</taxon>
        <taxon>Pseudomonadati</taxon>
        <taxon>Bacteroidota</taxon>
        <taxon>Bacteroidia</taxon>
        <taxon>Bacteroidales</taxon>
        <taxon>Porphyromonadaceae</taxon>
        <taxon>Porphyromonas</taxon>
    </lineage>
</organism>
<dbReference type="EMBL" id="LSDK01000078">
    <property type="protein sequence ID" value="KXB76103.1"/>
    <property type="molecule type" value="Genomic_DNA"/>
</dbReference>
<comment type="caution">
    <text evidence="1">The sequence shown here is derived from an EMBL/GenBank/DDBJ whole genome shotgun (WGS) entry which is preliminary data.</text>
</comment>
<gene>
    <name evidence="1" type="ORF">HMPREF3185_01152</name>
</gene>
<evidence type="ECO:0000313" key="2">
    <source>
        <dbReference type="Proteomes" id="UP000070224"/>
    </source>
</evidence>